<evidence type="ECO:0000313" key="2">
    <source>
        <dbReference type="Proteomes" id="UP000008522"/>
    </source>
</evidence>
<dbReference type="AlphaFoldDB" id="G0EI25"/>
<name>G0EI25_BRAIP</name>
<keyword evidence="2" id="KW-1185">Reference proteome</keyword>
<dbReference type="KEGG" id="bip:Bint_1565"/>
<dbReference type="Gene3D" id="3.30.300.70">
    <property type="entry name" value="RimP-like superfamily, N-terminal"/>
    <property type="match status" value="1"/>
</dbReference>
<accession>G0EI25</accession>
<sequence>MAAKTDTLFLYYRKIIKNSICMNNNKTKPQKQKEYGREPKRKKLKNKEKLNKKIDNNIIDEALLFNGIKDVLEENNIYLLDLKVRAISDNKKVYAVIFKKKESVSHTHCIETTRKIQDCIKANGYDEGDYTITVSSAGFRWKFNDRYELFEDMPIKIKYRSGEEFITAYAMLKKSEDDCIIISITDENNVINEKNIKILKKIL</sequence>
<dbReference type="Proteomes" id="UP000008522">
    <property type="component" value="Chromosome"/>
</dbReference>
<organism evidence="1 2">
    <name type="scientific">Brachyspira intermedia (strain ATCC 51140 / PWS/A)</name>
    <name type="common">Serpulina intermedia</name>
    <dbReference type="NCBI Taxonomy" id="1045858"/>
    <lineage>
        <taxon>Bacteria</taxon>
        <taxon>Pseudomonadati</taxon>
        <taxon>Spirochaetota</taxon>
        <taxon>Spirochaetia</taxon>
        <taxon>Brachyspirales</taxon>
        <taxon>Brachyspiraceae</taxon>
        <taxon>Brachyspira</taxon>
    </lineage>
</organism>
<gene>
    <name evidence="1" type="ordered locus">Bint_1565</name>
</gene>
<evidence type="ECO:0000313" key="1">
    <source>
        <dbReference type="EMBL" id="AEM22184.1"/>
    </source>
</evidence>
<dbReference type="InterPro" id="IPR035956">
    <property type="entry name" value="RimP_N_sf"/>
</dbReference>
<protein>
    <recommendedName>
        <fullName evidence="3">Ribosome assembly cofactor RimP</fullName>
    </recommendedName>
</protein>
<dbReference type="PATRIC" id="fig|1045858.4.peg.1565"/>
<dbReference type="EMBL" id="CP002874">
    <property type="protein sequence ID" value="AEM22184.1"/>
    <property type="molecule type" value="Genomic_DNA"/>
</dbReference>
<dbReference type="eggNOG" id="COG0779">
    <property type="taxonomic scope" value="Bacteria"/>
</dbReference>
<evidence type="ECO:0008006" key="3">
    <source>
        <dbReference type="Google" id="ProtNLM"/>
    </source>
</evidence>
<reference evidence="1 2" key="1">
    <citation type="journal article" date="2011" name="BMC Genomics">
        <title>Complete genome sequence of Brachyspira intermedia reveals unique genomic features in Brachyspira species and phage-mediated horizontal gene transfer.</title>
        <authorList>
            <person name="Hafstrom T."/>
            <person name="Jansson D.S."/>
            <person name="Segerman B."/>
        </authorList>
    </citation>
    <scope>NUCLEOTIDE SEQUENCE [LARGE SCALE GENOMIC DNA]</scope>
    <source>
        <strain evidence="2">ATCC 51140 / PWS/A</strain>
    </source>
</reference>
<dbReference type="HOGENOM" id="CLU_1479388_0_0_12"/>
<proteinExistence type="predicted"/>
<dbReference type="SUPFAM" id="SSF75420">
    <property type="entry name" value="YhbC-like, N-terminal domain"/>
    <property type="match status" value="1"/>
</dbReference>